<accession>A0A6P2UI10</accession>
<protein>
    <recommendedName>
        <fullName evidence="6">4Fe-4S ferredoxin-type domain-containing protein</fullName>
    </recommendedName>
</protein>
<dbReference type="SUPFAM" id="SSF54862">
    <property type="entry name" value="4Fe-4S ferredoxins"/>
    <property type="match status" value="1"/>
</dbReference>
<keyword evidence="2" id="KW-0479">Metal-binding</keyword>
<name>A0A6P2UI10_BURL3</name>
<evidence type="ECO:0000259" key="6">
    <source>
        <dbReference type="PROSITE" id="PS51379"/>
    </source>
</evidence>
<dbReference type="PANTHER" id="PTHR32479:SF19">
    <property type="entry name" value="ANAEROBIC GLYCEROL-3-PHOSPHATE DEHYDROGENASE SUBUNIT C"/>
    <property type="match status" value="1"/>
</dbReference>
<dbReference type="GO" id="GO:0016491">
    <property type="term" value="F:oxidoreductase activity"/>
    <property type="evidence" value="ECO:0007669"/>
    <property type="project" value="UniProtKB-ARBA"/>
</dbReference>
<evidence type="ECO:0000256" key="3">
    <source>
        <dbReference type="ARBA" id="ARBA00022737"/>
    </source>
</evidence>
<evidence type="ECO:0000313" key="8">
    <source>
        <dbReference type="Proteomes" id="UP000494110"/>
    </source>
</evidence>
<dbReference type="PROSITE" id="PS00198">
    <property type="entry name" value="4FE4S_FER_1"/>
    <property type="match status" value="1"/>
</dbReference>
<organism evidence="7 8">
    <name type="scientific">Burkholderia lata (strain ATCC 17760 / DSM 23089 / LMG 22485 / NCIMB 9086 / R18194 / 383)</name>
    <dbReference type="NCBI Taxonomy" id="482957"/>
    <lineage>
        <taxon>Bacteria</taxon>
        <taxon>Pseudomonadati</taxon>
        <taxon>Pseudomonadota</taxon>
        <taxon>Betaproteobacteria</taxon>
        <taxon>Burkholderiales</taxon>
        <taxon>Burkholderiaceae</taxon>
        <taxon>Burkholderia</taxon>
        <taxon>Burkholderia cepacia complex</taxon>
    </lineage>
</organism>
<dbReference type="PROSITE" id="PS51379">
    <property type="entry name" value="4FE4S_FER_2"/>
    <property type="match status" value="1"/>
</dbReference>
<dbReference type="Pfam" id="PF02754">
    <property type="entry name" value="CCG"/>
    <property type="match status" value="1"/>
</dbReference>
<dbReference type="InterPro" id="IPR017900">
    <property type="entry name" value="4Fe4S_Fe_S_CS"/>
</dbReference>
<proteinExistence type="predicted"/>
<dbReference type="RefSeq" id="WP_175011062.1">
    <property type="nucleotide sequence ID" value="NZ_CABVQN010000003.1"/>
</dbReference>
<reference evidence="7 8" key="1">
    <citation type="submission" date="2019-09" db="EMBL/GenBank/DDBJ databases">
        <authorList>
            <person name="Depoorter E."/>
        </authorList>
    </citation>
    <scope>NUCLEOTIDE SEQUENCE [LARGE SCALE GENOMIC DNA]</scope>
    <source>
        <strain evidence="7">R-39750</strain>
    </source>
</reference>
<feature type="domain" description="4Fe-4S ferredoxin-type" evidence="6">
    <location>
        <begin position="8"/>
        <end position="39"/>
    </location>
</feature>
<dbReference type="PANTHER" id="PTHR32479">
    <property type="entry name" value="GLYCOLATE OXIDASE IRON-SULFUR SUBUNIT"/>
    <property type="match status" value="1"/>
</dbReference>
<gene>
    <name evidence="7" type="ORF">BLA39750_00910</name>
</gene>
<dbReference type="InterPro" id="IPR017896">
    <property type="entry name" value="4Fe4S_Fe-S-bd"/>
</dbReference>
<dbReference type="Proteomes" id="UP000494110">
    <property type="component" value="Unassembled WGS sequence"/>
</dbReference>
<keyword evidence="3" id="KW-0677">Repeat</keyword>
<keyword evidence="5" id="KW-0411">Iron-sulfur</keyword>
<evidence type="ECO:0000313" key="7">
    <source>
        <dbReference type="EMBL" id="VWC76446.1"/>
    </source>
</evidence>
<evidence type="ECO:0000256" key="5">
    <source>
        <dbReference type="ARBA" id="ARBA00023014"/>
    </source>
</evidence>
<dbReference type="GO" id="GO:0051539">
    <property type="term" value="F:4 iron, 4 sulfur cluster binding"/>
    <property type="evidence" value="ECO:0007669"/>
    <property type="project" value="UniProtKB-KW"/>
</dbReference>
<sequence length="464" mass="50358">MDFAEAVDKHMQDMASKCVACGKCFEICPMKDPIGLSDADSKEVTGGIVDLIRGGDGNEAAIRWAGGCSSSGLCRTVCEYGVDPMFLVKMASYAHVRRRDGSEVRKNGAAAFRSSAKSLRMVSRLQLDSAGVSKLQPEFKPSTVVVEQPKPAVVEQPKPVVVEQPKPVVVEQPKLDVALYLGCNVGKTPHIVLLCVEILQAMGLSCELVGGANSCCGINQFKMGDGETGGRAGLSTLGQIEAKQATTNLTWCPTCQVQFDSTILPAHRIMTGREDVGLTPFFVYLERNLDKLKPLFKHEVKKRVALNERPGTPDVVHAVERLLGEIPGIELVHLDVQRVGLQASYLNVTPKFKESLRVAEFEAAAKAQVTTLATIFHACHRELCKFENDVSFEIINVIEIIGESIGLRAEDTYKKLTLASSIDEAMQSCAHLIAEHGLNPDEAREALLADMFAAKPLNGKVLEV</sequence>
<keyword evidence="1" id="KW-0004">4Fe-4S</keyword>
<evidence type="ECO:0000256" key="1">
    <source>
        <dbReference type="ARBA" id="ARBA00022485"/>
    </source>
</evidence>
<dbReference type="InterPro" id="IPR004017">
    <property type="entry name" value="Cys_rich_dom"/>
</dbReference>
<dbReference type="EMBL" id="CABVQN010000003">
    <property type="protein sequence ID" value="VWC76446.1"/>
    <property type="molecule type" value="Genomic_DNA"/>
</dbReference>
<evidence type="ECO:0000256" key="4">
    <source>
        <dbReference type="ARBA" id="ARBA00023004"/>
    </source>
</evidence>
<dbReference type="GO" id="GO:0046872">
    <property type="term" value="F:metal ion binding"/>
    <property type="evidence" value="ECO:0007669"/>
    <property type="project" value="UniProtKB-KW"/>
</dbReference>
<evidence type="ECO:0000256" key="2">
    <source>
        <dbReference type="ARBA" id="ARBA00022723"/>
    </source>
</evidence>
<keyword evidence="4" id="KW-0408">Iron</keyword>
<dbReference type="AlphaFoldDB" id="A0A6P2UI10"/>